<dbReference type="AlphaFoldDB" id="A0A7J7TJB3"/>
<feature type="region of interest" description="Disordered" evidence="1">
    <location>
        <begin position="1"/>
        <end position="54"/>
    </location>
</feature>
<dbReference type="Proteomes" id="UP000527355">
    <property type="component" value="Unassembled WGS sequence"/>
</dbReference>
<comment type="caution">
    <text evidence="2">The sequence shown here is derived from an EMBL/GenBank/DDBJ whole genome shotgun (WGS) entry which is preliminary data.</text>
</comment>
<protein>
    <submittedName>
        <fullName evidence="2">Uncharacterized protein</fullName>
    </submittedName>
</protein>
<keyword evidence="3" id="KW-1185">Reference proteome</keyword>
<sequence>MRKVRSRVRNHSTASSRGQGCPSRLCTGSGGRRGRKPAGTSAPPNTTLTDATLTDASSTVRLGRQVQELSLLRTGQIPGVLKEQVKQRSPLHTSFLRHSAPGIYSKANLFYFVLMGAHNHIIGRDGNKEIWGHLVLWRNT</sequence>
<evidence type="ECO:0000313" key="3">
    <source>
        <dbReference type="Proteomes" id="UP000527355"/>
    </source>
</evidence>
<proteinExistence type="predicted"/>
<feature type="compositionally biased region" description="Basic residues" evidence="1">
    <location>
        <begin position="1"/>
        <end position="10"/>
    </location>
</feature>
<gene>
    <name evidence="2" type="ORF">mMyoMyo1_009095</name>
</gene>
<name>A0A7J7TJB3_MYOMY</name>
<evidence type="ECO:0000256" key="1">
    <source>
        <dbReference type="SAM" id="MobiDB-lite"/>
    </source>
</evidence>
<accession>A0A7J7TJB3</accession>
<dbReference type="EMBL" id="JABWUV010000016">
    <property type="protein sequence ID" value="KAF6300622.1"/>
    <property type="molecule type" value="Genomic_DNA"/>
</dbReference>
<organism evidence="2 3">
    <name type="scientific">Myotis myotis</name>
    <name type="common">Greater mouse-eared bat</name>
    <name type="synonym">Vespertilio myotis</name>
    <dbReference type="NCBI Taxonomy" id="51298"/>
    <lineage>
        <taxon>Eukaryota</taxon>
        <taxon>Metazoa</taxon>
        <taxon>Chordata</taxon>
        <taxon>Craniata</taxon>
        <taxon>Vertebrata</taxon>
        <taxon>Euteleostomi</taxon>
        <taxon>Mammalia</taxon>
        <taxon>Eutheria</taxon>
        <taxon>Laurasiatheria</taxon>
        <taxon>Chiroptera</taxon>
        <taxon>Yangochiroptera</taxon>
        <taxon>Vespertilionidae</taxon>
        <taxon>Myotis</taxon>
    </lineage>
</organism>
<evidence type="ECO:0000313" key="2">
    <source>
        <dbReference type="EMBL" id="KAF6300622.1"/>
    </source>
</evidence>
<reference evidence="2 3" key="1">
    <citation type="journal article" date="2020" name="Nature">
        <title>Six reference-quality genomes reveal evolution of bat adaptations.</title>
        <authorList>
            <person name="Jebb D."/>
            <person name="Huang Z."/>
            <person name="Pippel M."/>
            <person name="Hughes G.M."/>
            <person name="Lavrichenko K."/>
            <person name="Devanna P."/>
            <person name="Winkler S."/>
            <person name="Jermiin L.S."/>
            <person name="Skirmuntt E.C."/>
            <person name="Katzourakis A."/>
            <person name="Burkitt-Gray L."/>
            <person name="Ray D.A."/>
            <person name="Sullivan K.A.M."/>
            <person name="Roscito J.G."/>
            <person name="Kirilenko B.M."/>
            <person name="Davalos L.M."/>
            <person name="Corthals A.P."/>
            <person name="Power M.L."/>
            <person name="Jones G."/>
            <person name="Ransome R.D."/>
            <person name="Dechmann D.K.N."/>
            <person name="Locatelli A.G."/>
            <person name="Puechmaille S.J."/>
            <person name="Fedrigo O."/>
            <person name="Jarvis E.D."/>
            <person name="Hiller M."/>
            <person name="Vernes S.C."/>
            <person name="Myers E.W."/>
            <person name="Teeling E.C."/>
        </authorList>
    </citation>
    <scope>NUCLEOTIDE SEQUENCE [LARGE SCALE GENOMIC DNA]</scope>
    <source>
        <strain evidence="2">MMyoMyo1</strain>
        <tissue evidence="2">Flight muscle</tissue>
    </source>
</reference>